<comment type="caution">
    <text evidence="1">The sequence shown here is derived from an EMBL/GenBank/DDBJ whole genome shotgun (WGS) entry which is preliminary data.</text>
</comment>
<organism evidence="1 2">
    <name type="scientific">Cladorrhinum samala</name>
    <dbReference type="NCBI Taxonomy" id="585594"/>
    <lineage>
        <taxon>Eukaryota</taxon>
        <taxon>Fungi</taxon>
        <taxon>Dikarya</taxon>
        <taxon>Ascomycota</taxon>
        <taxon>Pezizomycotina</taxon>
        <taxon>Sordariomycetes</taxon>
        <taxon>Sordariomycetidae</taxon>
        <taxon>Sordariales</taxon>
        <taxon>Podosporaceae</taxon>
        <taxon>Cladorrhinum</taxon>
    </lineage>
</organism>
<name>A0AAV9HRT3_9PEZI</name>
<dbReference type="AlphaFoldDB" id="A0AAV9HRT3"/>
<evidence type="ECO:0000313" key="2">
    <source>
        <dbReference type="Proteomes" id="UP001321749"/>
    </source>
</evidence>
<sequence length="80" mass="8814">MSFLFCTATLYISAAIISFLLFLSVSCPAVSVLEPLCLFDAFKGEITKVELPNCSIHIPPVLKMPMLLKTKTPPFSTNDF</sequence>
<dbReference type="Proteomes" id="UP001321749">
    <property type="component" value="Unassembled WGS sequence"/>
</dbReference>
<reference evidence="1" key="2">
    <citation type="submission" date="2023-06" db="EMBL/GenBank/DDBJ databases">
        <authorList>
            <consortium name="Lawrence Berkeley National Laboratory"/>
            <person name="Mondo S.J."/>
            <person name="Hensen N."/>
            <person name="Bonometti L."/>
            <person name="Westerberg I."/>
            <person name="Brannstrom I.O."/>
            <person name="Guillou S."/>
            <person name="Cros-Aarteil S."/>
            <person name="Calhoun S."/>
            <person name="Haridas S."/>
            <person name="Kuo A."/>
            <person name="Pangilinan J."/>
            <person name="Riley R."/>
            <person name="Labutti K."/>
            <person name="Andreopoulos B."/>
            <person name="Lipzen A."/>
            <person name="Chen C."/>
            <person name="Yanf M."/>
            <person name="Daum C."/>
            <person name="Ng V."/>
            <person name="Clum A."/>
            <person name="Steindorff A."/>
            <person name="Ohm R."/>
            <person name="Martin F."/>
            <person name="Silar P."/>
            <person name="Natvig D."/>
            <person name="Lalanne C."/>
            <person name="Gautier V."/>
            <person name="Ament-Velasquez S.L."/>
            <person name="Kruys A."/>
            <person name="Hutchinson M.I."/>
            <person name="Powell A.J."/>
            <person name="Barry K."/>
            <person name="Miller A.N."/>
            <person name="Grigoriev I.V."/>
            <person name="Debuchy R."/>
            <person name="Gladieux P."/>
            <person name="Thoren M.H."/>
            <person name="Johannesson H."/>
        </authorList>
    </citation>
    <scope>NUCLEOTIDE SEQUENCE</scope>
    <source>
        <strain evidence="1">PSN324</strain>
    </source>
</reference>
<keyword evidence="2" id="KW-1185">Reference proteome</keyword>
<dbReference type="EMBL" id="MU864971">
    <property type="protein sequence ID" value="KAK4462534.1"/>
    <property type="molecule type" value="Genomic_DNA"/>
</dbReference>
<gene>
    <name evidence="1" type="ORF">QBC42DRAFT_267757</name>
</gene>
<proteinExistence type="predicted"/>
<evidence type="ECO:0008006" key="3">
    <source>
        <dbReference type="Google" id="ProtNLM"/>
    </source>
</evidence>
<accession>A0AAV9HRT3</accession>
<protein>
    <recommendedName>
        <fullName evidence="3">Secreted protein</fullName>
    </recommendedName>
</protein>
<evidence type="ECO:0000313" key="1">
    <source>
        <dbReference type="EMBL" id="KAK4462534.1"/>
    </source>
</evidence>
<reference evidence="1" key="1">
    <citation type="journal article" date="2023" name="Mol. Phylogenet. Evol.">
        <title>Genome-scale phylogeny and comparative genomics of the fungal order Sordariales.</title>
        <authorList>
            <person name="Hensen N."/>
            <person name="Bonometti L."/>
            <person name="Westerberg I."/>
            <person name="Brannstrom I.O."/>
            <person name="Guillou S."/>
            <person name="Cros-Aarteil S."/>
            <person name="Calhoun S."/>
            <person name="Haridas S."/>
            <person name="Kuo A."/>
            <person name="Mondo S."/>
            <person name="Pangilinan J."/>
            <person name="Riley R."/>
            <person name="LaButti K."/>
            <person name="Andreopoulos B."/>
            <person name="Lipzen A."/>
            <person name="Chen C."/>
            <person name="Yan M."/>
            <person name="Daum C."/>
            <person name="Ng V."/>
            <person name="Clum A."/>
            <person name="Steindorff A."/>
            <person name="Ohm R.A."/>
            <person name="Martin F."/>
            <person name="Silar P."/>
            <person name="Natvig D.O."/>
            <person name="Lalanne C."/>
            <person name="Gautier V."/>
            <person name="Ament-Velasquez S.L."/>
            <person name="Kruys A."/>
            <person name="Hutchinson M.I."/>
            <person name="Powell A.J."/>
            <person name="Barry K."/>
            <person name="Miller A.N."/>
            <person name="Grigoriev I.V."/>
            <person name="Debuchy R."/>
            <person name="Gladieux P."/>
            <person name="Hiltunen Thoren M."/>
            <person name="Johannesson H."/>
        </authorList>
    </citation>
    <scope>NUCLEOTIDE SEQUENCE</scope>
    <source>
        <strain evidence="1">PSN324</strain>
    </source>
</reference>